<dbReference type="InterPro" id="IPR029058">
    <property type="entry name" value="AB_hydrolase_fold"/>
</dbReference>
<evidence type="ECO:0000313" key="2">
    <source>
        <dbReference type="EMBL" id="SDZ13155.1"/>
    </source>
</evidence>
<accession>A0A1H3QJL1</accession>
<organism evidence="2 3">
    <name type="scientific">Geodermatophilus africanus</name>
    <dbReference type="NCBI Taxonomy" id="1137993"/>
    <lineage>
        <taxon>Bacteria</taxon>
        <taxon>Bacillati</taxon>
        <taxon>Actinomycetota</taxon>
        <taxon>Actinomycetes</taxon>
        <taxon>Geodermatophilales</taxon>
        <taxon>Geodermatophilaceae</taxon>
        <taxon>Geodermatophilus</taxon>
    </lineage>
</organism>
<dbReference type="EMBL" id="FNOT01000023">
    <property type="protein sequence ID" value="SDZ13155.1"/>
    <property type="molecule type" value="Genomic_DNA"/>
</dbReference>
<dbReference type="Gene3D" id="3.40.50.1820">
    <property type="entry name" value="alpha/beta hydrolase"/>
    <property type="match status" value="1"/>
</dbReference>
<evidence type="ECO:0008006" key="4">
    <source>
        <dbReference type="Google" id="ProtNLM"/>
    </source>
</evidence>
<dbReference type="Proteomes" id="UP000198921">
    <property type="component" value="Unassembled WGS sequence"/>
</dbReference>
<protein>
    <recommendedName>
        <fullName evidence="4">Alpha/beta hydrolase family protein</fullName>
    </recommendedName>
</protein>
<name>A0A1H3QJL1_9ACTN</name>
<dbReference type="STRING" id="1137993.SAMN05660209_04771"/>
<keyword evidence="3" id="KW-1185">Reference proteome</keyword>
<evidence type="ECO:0000256" key="1">
    <source>
        <dbReference type="SAM" id="MobiDB-lite"/>
    </source>
</evidence>
<feature type="region of interest" description="Disordered" evidence="1">
    <location>
        <begin position="1"/>
        <end position="29"/>
    </location>
</feature>
<dbReference type="SUPFAM" id="SSF53474">
    <property type="entry name" value="alpha/beta-Hydrolases"/>
    <property type="match status" value="1"/>
</dbReference>
<sequence>MSDHARNAFTRPRSSPRPSPDKASGSDARTVVGDTLRTTVDAVVRPPSWHHAEAALTDALSLPEVPIVPRGVWTAGRVGTSGAMDAVRVPAVERYPSRALLLTEPPRAGLDVAALAAAWPLLAAARRGDGHPVLVLPGLMTGDPATVVLRTALRALGHDVSGWSLGINRGPTGRVVDTLRARLERLHRTSGRRVSLVGWSLGGLYAQELARAAPGSVRGLVTLGTPVVRSAPWVRTASGIVDGGTRLLRGAAALPRPWAERGSLRVPATSVYTRADGIVPWSSCRYEVRSRRENVEVRGSHLGLACNPAVLWLLADRLGMAEGAWTPFRAPLGLSLLFPRRR</sequence>
<gene>
    <name evidence="2" type="ORF">SAMN05660209_04771</name>
</gene>
<reference evidence="3" key="1">
    <citation type="submission" date="2016-10" db="EMBL/GenBank/DDBJ databases">
        <authorList>
            <person name="Varghese N."/>
            <person name="Submissions S."/>
        </authorList>
    </citation>
    <scope>NUCLEOTIDE SEQUENCE [LARGE SCALE GENOMIC DNA]</scope>
    <source>
        <strain evidence="3">DSM 45422</strain>
    </source>
</reference>
<dbReference type="AlphaFoldDB" id="A0A1H3QJL1"/>
<evidence type="ECO:0000313" key="3">
    <source>
        <dbReference type="Proteomes" id="UP000198921"/>
    </source>
</evidence>
<proteinExistence type="predicted"/>